<organism evidence="1 2">
    <name type="scientific">Chryseobacterium flavum</name>
    <dbReference type="NCBI Taxonomy" id="415851"/>
    <lineage>
        <taxon>Bacteria</taxon>
        <taxon>Pseudomonadati</taxon>
        <taxon>Bacteroidota</taxon>
        <taxon>Flavobacteriia</taxon>
        <taxon>Flavobacteriales</taxon>
        <taxon>Weeksellaceae</taxon>
        <taxon>Chryseobacterium group</taxon>
        <taxon>Chryseobacterium</taxon>
    </lineage>
</organism>
<accession>A0A3D9CPB1</accession>
<reference evidence="1 2" key="1">
    <citation type="journal article" date="2007" name="Int. J. Syst. Evol. Microbiol.">
        <title>Chryseobacterium flavum sp. nov., isolated from polluted soil.</title>
        <authorList>
            <person name="Zhou Y."/>
            <person name="Dong J."/>
            <person name="Wang X."/>
            <person name="Huang X."/>
            <person name="Zhang K.Y."/>
            <person name="Zhang Y.Q."/>
            <person name="Guo Y.F."/>
            <person name="Lai R."/>
            <person name="Li W.J."/>
        </authorList>
    </citation>
    <scope>NUCLEOTIDE SEQUENCE [LARGE SCALE GENOMIC DNA]</scope>
    <source>
        <strain evidence="1 2">KCTC 12877</strain>
    </source>
</reference>
<dbReference type="InterPro" id="IPR058074">
    <property type="entry name" value="Bacteriocin-like"/>
</dbReference>
<evidence type="ECO:0008006" key="3">
    <source>
        <dbReference type="Google" id="ProtNLM"/>
    </source>
</evidence>
<dbReference type="Proteomes" id="UP000256769">
    <property type="component" value="Unassembled WGS sequence"/>
</dbReference>
<dbReference type="AlphaFoldDB" id="A0A3D9CPB1"/>
<gene>
    <name evidence="1" type="ORF">DRF59_07730</name>
</gene>
<keyword evidence="2" id="KW-1185">Reference proteome</keyword>
<evidence type="ECO:0000313" key="1">
    <source>
        <dbReference type="EMBL" id="REC67521.1"/>
    </source>
</evidence>
<proteinExistence type="predicted"/>
<comment type="caution">
    <text evidence="1">The sequence shown here is derived from an EMBL/GenBank/DDBJ whole genome shotgun (WGS) entry which is preliminary data.</text>
</comment>
<sequence length="64" mass="7027">MKNLKKVNRKNLKSISGGDVNDCFEYCPAGPYGPGEPRSCADYHALPPCCKGRVLVSFECSDPY</sequence>
<dbReference type="EMBL" id="QNUE01000005">
    <property type="protein sequence ID" value="REC67521.1"/>
    <property type="molecule type" value="Genomic_DNA"/>
</dbReference>
<evidence type="ECO:0000313" key="2">
    <source>
        <dbReference type="Proteomes" id="UP000256769"/>
    </source>
</evidence>
<dbReference type="RefSeq" id="WP_415492555.1">
    <property type="nucleotide sequence ID" value="NZ_CBCRVL010000003.1"/>
</dbReference>
<dbReference type="NCBIfam" id="NF047798">
    <property type="entry name" value="leader_Chryseo"/>
    <property type="match status" value="1"/>
</dbReference>
<name>A0A3D9CPB1_9FLAO</name>
<protein>
    <recommendedName>
        <fullName evidence="3">Bacteriocin</fullName>
    </recommendedName>
</protein>